<dbReference type="AlphaFoldDB" id="A0A8H5GD28"/>
<organism evidence="2 3">
    <name type="scientific">Collybiopsis confluens</name>
    <dbReference type="NCBI Taxonomy" id="2823264"/>
    <lineage>
        <taxon>Eukaryota</taxon>
        <taxon>Fungi</taxon>
        <taxon>Dikarya</taxon>
        <taxon>Basidiomycota</taxon>
        <taxon>Agaricomycotina</taxon>
        <taxon>Agaricomycetes</taxon>
        <taxon>Agaricomycetidae</taxon>
        <taxon>Agaricales</taxon>
        <taxon>Marasmiineae</taxon>
        <taxon>Omphalotaceae</taxon>
        <taxon>Collybiopsis</taxon>
    </lineage>
</organism>
<gene>
    <name evidence="2" type="ORF">D9757_013838</name>
</gene>
<evidence type="ECO:0000313" key="3">
    <source>
        <dbReference type="Proteomes" id="UP000518752"/>
    </source>
</evidence>
<evidence type="ECO:0000313" key="2">
    <source>
        <dbReference type="EMBL" id="KAF5362824.1"/>
    </source>
</evidence>
<reference evidence="2 3" key="1">
    <citation type="journal article" date="2020" name="ISME J.">
        <title>Uncovering the hidden diversity of litter-decomposition mechanisms in mushroom-forming fungi.</title>
        <authorList>
            <person name="Floudas D."/>
            <person name="Bentzer J."/>
            <person name="Ahren D."/>
            <person name="Johansson T."/>
            <person name="Persson P."/>
            <person name="Tunlid A."/>
        </authorList>
    </citation>
    <scope>NUCLEOTIDE SEQUENCE [LARGE SCALE GENOMIC DNA]</scope>
    <source>
        <strain evidence="2 3">CBS 406.79</strain>
    </source>
</reference>
<keyword evidence="3" id="KW-1185">Reference proteome</keyword>
<feature type="compositionally biased region" description="Low complexity" evidence="1">
    <location>
        <begin position="33"/>
        <end position="57"/>
    </location>
</feature>
<comment type="caution">
    <text evidence="2">The sequence shown here is derived from an EMBL/GenBank/DDBJ whole genome shotgun (WGS) entry which is preliminary data.</text>
</comment>
<accession>A0A8H5GD28</accession>
<evidence type="ECO:0000256" key="1">
    <source>
        <dbReference type="SAM" id="MobiDB-lite"/>
    </source>
</evidence>
<proteinExistence type="predicted"/>
<feature type="region of interest" description="Disordered" evidence="1">
    <location>
        <begin position="1"/>
        <end position="70"/>
    </location>
</feature>
<sequence length="174" mass="18892">MDSSNRPQNLYYWPSDDQDGSTIPVIPLETPISSPGPDPSLSKSSSLPPESESFPSLSRPPPTAKSMDVSSIHGNVSDKAKRFVVNLLNYHYYGGVKEESFGLQVGRRLKLKSMNVWAPSHAGVSNVSSVVVSQVRIPKRATEAQTVFEIIVAKDMCNPFGTLHGACACYIVDP</sequence>
<dbReference type="Proteomes" id="UP000518752">
    <property type="component" value="Unassembled WGS sequence"/>
</dbReference>
<dbReference type="EMBL" id="JAACJN010000195">
    <property type="protein sequence ID" value="KAF5362824.1"/>
    <property type="molecule type" value="Genomic_DNA"/>
</dbReference>
<protein>
    <submittedName>
        <fullName evidence="2">Uncharacterized protein</fullName>
    </submittedName>
</protein>
<dbReference type="OrthoDB" id="2831072at2759"/>
<name>A0A8H5GD28_9AGAR</name>
<dbReference type="Gene3D" id="3.10.129.10">
    <property type="entry name" value="Hotdog Thioesterase"/>
    <property type="match status" value="1"/>
</dbReference>